<sequence length="101" mass="12001">MSRHFPYFMLAITPRSVLVEFHSSHDYAAKIKSNIRKRLADYDTIRIHPDLNSYGNEDNFEWKQYFLHDDNSAISNCPFHKTIKQIDENINNKGHLYKSQN</sequence>
<dbReference type="EMBL" id="JAUSTW010000004">
    <property type="protein sequence ID" value="MDQ0199523.1"/>
    <property type="molecule type" value="Genomic_DNA"/>
</dbReference>
<proteinExistence type="predicted"/>
<keyword evidence="2" id="KW-1185">Reference proteome</keyword>
<organism evidence="1 2">
    <name type="scientific">Neobacillus ginsengisoli</name>
    <dbReference type="NCBI Taxonomy" id="904295"/>
    <lineage>
        <taxon>Bacteria</taxon>
        <taxon>Bacillati</taxon>
        <taxon>Bacillota</taxon>
        <taxon>Bacilli</taxon>
        <taxon>Bacillales</taxon>
        <taxon>Bacillaceae</taxon>
        <taxon>Neobacillus</taxon>
    </lineage>
</organism>
<dbReference type="Pfam" id="PF08892">
    <property type="entry name" value="YqcI_YcgG"/>
    <property type="match status" value="1"/>
</dbReference>
<accession>A0ABT9XVC8</accession>
<dbReference type="Proteomes" id="UP001224122">
    <property type="component" value="Unassembled WGS sequence"/>
</dbReference>
<dbReference type="PANTHER" id="PTHR40045">
    <property type="entry name" value="YCGG FAMILY PROTEIN"/>
    <property type="match status" value="1"/>
</dbReference>
<name>A0ABT9XVC8_9BACI</name>
<gene>
    <name evidence="1" type="ORF">J2S10_002705</name>
</gene>
<protein>
    <submittedName>
        <fullName evidence="1">FPC/CPF motif-containing protein YcgG</fullName>
    </submittedName>
</protein>
<comment type="caution">
    <text evidence="1">The sequence shown here is derived from an EMBL/GenBank/DDBJ whole genome shotgun (WGS) entry which is preliminary data.</text>
</comment>
<dbReference type="PANTHER" id="PTHR40045:SF1">
    <property type="entry name" value="YQCI_YCGG FAMILY PROTEIN"/>
    <property type="match status" value="1"/>
</dbReference>
<dbReference type="InterPro" id="IPR014988">
    <property type="entry name" value="Uncharacterised_YqcI/YcgG"/>
</dbReference>
<reference evidence="1 2" key="1">
    <citation type="submission" date="2023-07" db="EMBL/GenBank/DDBJ databases">
        <title>Genomic Encyclopedia of Type Strains, Phase IV (KMG-IV): sequencing the most valuable type-strain genomes for metagenomic binning, comparative biology and taxonomic classification.</title>
        <authorList>
            <person name="Goeker M."/>
        </authorList>
    </citation>
    <scope>NUCLEOTIDE SEQUENCE [LARGE SCALE GENOMIC DNA]</scope>
    <source>
        <strain evidence="1 2">DSM 27594</strain>
    </source>
</reference>
<evidence type="ECO:0000313" key="2">
    <source>
        <dbReference type="Proteomes" id="UP001224122"/>
    </source>
</evidence>
<evidence type="ECO:0000313" key="1">
    <source>
        <dbReference type="EMBL" id="MDQ0199523.1"/>
    </source>
</evidence>